<keyword evidence="3" id="KW-0813">Transport</keyword>
<dbReference type="Pfam" id="PF00005">
    <property type="entry name" value="ABC_tran"/>
    <property type="match status" value="1"/>
</dbReference>
<keyword evidence="9" id="KW-1185">Reference proteome</keyword>
<protein>
    <submittedName>
        <fullName evidence="8">ABC transporter ATP-binding protein</fullName>
    </submittedName>
</protein>
<evidence type="ECO:0000256" key="2">
    <source>
        <dbReference type="ARBA" id="ARBA00005417"/>
    </source>
</evidence>
<dbReference type="GO" id="GO:0005524">
    <property type="term" value="F:ATP binding"/>
    <property type="evidence" value="ECO:0007669"/>
    <property type="project" value="UniProtKB-KW"/>
</dbReference>
<dbReference type="InterPro" id="IPR050763">
    <property type="entry name" value="ABC_transporter_ATP-binding"/>
</dbReference>
<feature type="domain" description="ABC transporter" evidence="7">
    <location>
        <begin position="9"/>
        <end position="237"/>
    </location>
</feature>
<dbReference type="InterPro" id="IPR003593">
    <property type="entry name" value="AAA+_ATPase"/>
</dbReference>
<evidence type="ECO:0000256" key="1">
    <source>
        <dbReference type="ARBA" id="ARBA00004202"/>
    </source>
</evidence>
<dbReference type="Gene3D" id="3.40.50.300">
    <property type="entry name" value="P-loop containing nucleotide triphosphate hydrolases"/>
    <property type="match status" value="1"/>
</dbReference>
<dbReference type="SMART" id="SM00382">
    <property type="entry name" value="AAA"/>
    <property type="match status" value="1"/>
</dbReference>
<keyword evidence="6" id="KW-0046">Antibiotic resistance</keyword>
<comment type="caution">
    <text evidence="8">The sequence shown here is derived from an EMBL/GenBank/DDBJ whole genome shotgun (WGS) entry which is preliminary data.</text>
</comment>
<evidence type="ECO:0000256" key="6">
    <source>
        <dbReference type="ARBA" id="ARBA00023251"/>
    </source>
</evidence>
<dbReference type="EMBL" id="JBHSXX010000001">
    <property type="protein sequence ID" value="MFC6869048.1"/>
    <property type="molecule type" value="Genomic_DNA"/>
</dbReference>
<evidence type="ECO:0000256" key="4">
    <source>
        <dbReference type="ARBA" id="ARBA00022741"/>
    </source>
</evidence>
<dbReference type="CDD" id="cd03230">
    <property type="entry name" value="ABC_DR_subfamily_A"/>
    <property type="match status" value="1"/>
</dbReference>
<dbReference type="PROSITE" id="PS00211">
    <property type="entry name" value="ABC_TRANSPORTER_1"/>
    <property type="match status" value="1"/>
</dbReference>
<dbReference type="InterPro" id="IPR027417">
    <property type="entry name" value="P-loop_NTPase"/>
</dbReference>
<dbReference type="InterPro" id="IPR003439">
    <property type="entry name" value="ABC_transporter-like_ATP-bd"/>
</dbReference>
<organism evidence="8 9">
    <name type="scientific">Haloechinothrix salitolerans</name>
    <dbReference type="NCBI Taxonomy" id="926830"/>
    <lineage>
        <taxon>Bacteria</taxon>
        <taxon>Bacillati</taxon>
        <taxon>Actinomycetota</taxon>
        <taxon>Actinomycetes</taxon>
        <taxon>Pseudonocardiales</taxon>
        <taxon>Pseudonocardiaceae</taxon>
        <taxon>Haloechinothrix</taxon>
    </lineage>
</organism>
<evidence type="ECO:0000259" key="7">
    <source>
        <dbReference type="PROSITE" id="PS50893"/>
    </source>
</evidence>
<dbReference type="Proteomes" id="UP001596337">
    <property type="component" value="Unassembled WGS sequence"/>
</dbReference>
<dbReference type="RefSeq" id="WP_345393281.1">
    <property type="nucleotide sequence ID" value="NZ_JBHMBO010000032.1"/>
</dbReference>
<dbReference type="PANTHER" id="PTHR42711">
    <property type="entry name" value="ABC TRANSPORTER ATP-BINDING PROTEIN"/>
    <property type="match status" value="1"/>
</dbReference>
<accession>A0ABW2C285</accession>
<comment type="subcellular location">
    <subcellularLocation>
        <location evidence="1">Cell membrane</location>
        <topology evidence="1">Peripheral membrane protein</topology>
    </subcellularLocation>
</comment>
<evidence type="ECO:0000313" key="9">
    <source>
        <dbReference type="Proteomes" id="UP001596337"/>
    </source>
</evidence>
<name>A0ABW2C285_9PSEU</name>
<keyword evidence="4" id="KW-0547">Nucleotide-binding</keyword>
<reference evidence="9" key="1">
    <citation type="journal article" date="2019" name="Int. J. Syst. Evol. Microbiol.">
        <title>The Global Catalogue of Microorganisms (GCM) 10K type strain sequencing project: providing services to taxonomists for standard genome sequencing and annotation.</title>
        <authorList>
            <consortium name="The Broad Institute Genomics Platform"/>
            <consortium name="The Broad Institute Genome Sequencing Center for Infectious Disease"/>
            <person name="Wu L."/>
            <person name="Ma J."/>
        </authorList>
    </citation>
    <scope>NUCLEOTIDE SEQUENCE [LARGE SCALE GENOMIC DNA]</scope>
    <source>
        <strain evidence="9">KCTC 32255</strain>
    </source>
</reference>
<evidence type="ECO:0000256" key="3">
    <source>
        <dbReference type="ARBA" id="ARBA00022448"/>
    </source>
</evidence>
<dbReference type="SUPFAM" id="SSF52540">
    <property type="entry name" value="P-loop containing nucleoside triphosphate hydrolases"/>
    <property type="match status" value="1"/>
</dbReference>
<evidence type="ECO:0000256" key="5">
    <source>
        <dbReference type="ARBA" id="ARBA00022840"/>
    </source>
</evidence>
<comment type="similarity">
    <text evidence="2">Belongs to the ABC transporter superfamily.</text>
</comment>
<proteinExistence type="inferred from homology"/>
<evidence type="ECO:0000313" key="8">
    <source>
        <dbReference type="EMBL" id="MFC6869048.1"/>
    </source>
</evidence>
<gene>
    <name evidence="8" type="ORF">ACFQGD_18040</name>
</gene>
<dbReference type="PROSITE" id="PS50893">
    <property type="entry name" value="ABC_TRANSPORTER_2"/>
    <property type="match status" value="1"/>
</dbReference>
<sequence>MTTTHSPAVHVRGLRYDYGSFEALRGVDIDVHSGELFVLLGTNGAGKTTTLDVLEGRCQPGGGSVRVLGMDPWRQRRDVTARVGIVLQESALPQELTPLEFLRLWNRLTDAASTHIPSDDNLACVGLAHRRDVRIGRLSGGERRRLDLATALATDPELLVLDEPTSGLDPETRTDTWDLLRDFLRRGTSILLTTHYLEEAATLADRLAILHRGRVAVSGPLDEVLAARRLPTLADVFHEVSTTTPEEVSR</sequence>
<keyword evidence="5 8" id="KW-0067">ATP-binding</keyword>
<dbReference type="InterPro" id="IPR017871">
    <property type="entry name" value="ABC_transporter-like_CS"/>
</dbReference>
<dbReference type="PANTHER" id="PTHR42711:SF5">
    <property type="entry name" value="ABC TRANSPORTER ATP-BINDING PROTEIN NATA"/>
    <property type="match status" value="1"/>
</dbReference>